<dbReference type="PANTHER" id="PTHR36986:SF1">
    <property type="entry name" value="UPF0643 PROTEIN PB2B2.08"/>
    <property type="match status" value="1"/>
</dbReference>
<reference evidence="1 2" key="1">
    <citation type="journal article" date="2015" name="Genome Biol. Evol.">
        <title>Phylogenomic analyses indicate that early fungi evolved digesting cell walls of algal ancestors of land plants.</title>
        <authorList>
            <person name="Chang Y."/>
            <person name="Wang S."/>
            <person name="Sekimoto S."/>
            <person name="Aerts A.L."/>
            <person name="Choi C."/>
            <person name="Clum A."/>
            <person name="LaButti K.M."/>
            <person name="Lindquist E.A."/>
            <person name="Yee Ngan C."/>
            <person name="Ohm R.A."/>
            <person name="Salamov A.A."/>
            <person name="Grigoriev I.V."/>
            <person name="Spatafora J.W."/>
            <person name="Berbee M.L."/>
        </authorList>
    </citation>
    <scope>NUCLEOTIDE SEQUENCE [LARGE SCALE GENOMIC DNA]</scope>
    <source>
        <strain evidence="1 2">NRRL 1564</strain>
    </source>
</reference>
<proteinExistence type="predicted"/>
<feature type="non-terminal residue" evidence="1">
    <location>
        <position position="149"/>
    </location>
</feature>
<accession>A0A2G5B6H8</accession>
<dbReference type="EMBL" id="KZ303515">
    <property type="protein sequence ID" value="PIA14626.1"/>
    <property type="molecule type" value="Genomic_DNA"/>
</dbReference>
<keyword evidence="2" id="KW-1185">Reference proteome</keyword>
<sequence length="149" mass="17435">SMREALKLLKPIRDDFRLADYSQSFNWDEINSKLPSRTEYSWYAVVFRSKRKVDCQTGDLFDADKMAYEEAFNSTNRSLLVYWYTGLDDDNNCLATCVWSSRDIARSVNSLPRHKEAARLSAGSYVHYNIDRCRISWLPSEQKLTVSPW</sequence>
<dbReference type="Proteomes" id="UP000242474">
    <property type="component" value="Unassembled WGS sequence"/>
</dbReference>
<feature type="non-terminal residue" evidence="1">
    <location>
        <position position="1"/>
    </location>
</feature>
<name>A0A2G5B6H8_COERN</name>
<organism evidence="1 2">
    <name type="scientific">Coemansia reversa (strain ATCC 12441 / NRRL 1564)</name>
    <dbReference type="NCBI Taxonomy" id="763665"/>
    <lineage>
        <taxon>Eukaryota</taxon>
        <taxon>Fungi</taxon>
        <taxon>Fungi incertae sedis</taxon>
        <taxon>Zoopagomycota</taxon>
        <taxon>Kickxellomycotina</taxon>
        <taxon>Kickxellomycetes</taxon>
        <taxon>Kickxellales</taxon>
        <taxon>Kickxellaceae</taxon>
        <taxon>Coemansia</taxon>
    </lineage>
</organism>
<protein>
    <submittedName>
        <fullName evidence="1">Uncharacterized protein</fullName>
    </submittedName>
</protein>
<gene>
    <name evidence="1" type="ORF">COEREDRAFT_35106</name>
</gene>
<evidence type="ECO:0000313" key="2">
    <source>
        <dbReference type="Proteomes" id="UP000242474"/>
    </source>
</evidence>
<dbReference type="OrthoDB" id="2140489at2759"/>
<dbReference type="PANTHER" id="PTHR36986">
    <property type="entry name" value="UPF0643 PROTEIN PB2B2.08"/>
    <property type="match status" value="1"/>
</dbReference>
<evidence type="ECO:0000313" key="1">
    <source>
        <dbReference type="EMBL" id="PIA14626.1"/>
    </source>
</evidence>
<dbReference type="AlphaFoldDB" id="A0A2G5B6H8"/>